<evidence type="ECO:0000256" key="1">
    <source>
        <dbReference type="ARBA" id="ARBA00005534"/>
    </source>
</evidence>
<dbReference type="PANTHER" id="PTHR30615:SF8">
    <property type="entry name" value="UPF0047 PROTEIN C4A8.02C"/>
    <property type="match status" value="1"/>
</dbReference>
<protein>
    <submittedName>
        <fullName evidence="2">YjbQ family protein</fullName>
    </submittedName>
</protein>
<dbReference type="EMBL" id="RAVZ01000060">
    <property type="protein sequence ID" value="RKG90143.1"/>
    <property type="molecule type" value="Genomic_DNA"/>
</dbReference>
<accession>A0A3A8JKW3</accession>
<comment type="similarity">
    <text evidence="1">Belongs to the UPF0047 family.</text>
</comment>
<evidence type="ECO:0000313" key="2">
    <source>
        <dbReference type="EMBL" id="RKG90143.1"/>
    </source>
</evidence>
<sequence length="138" mass="15219">MYQAKELTVSTRGRGLVDITDDVQRAVKGSGVRDGLCTLFLHHTSASLIISENADPVVQRDLEAFFSRLVKDGDPLFQHDAEGPDDMPAHVRSVLTQVTLSIPVKDGEADLGTWQAVYVWEHRTSPHRRRVTVSVLGG</sequence>
<dbReference type="NCBIfam" id="TIGR00149">
    <property type="entry name" value="TIGR00149_YjbQ"/>
    <property type="match status" value="1"/>
</dbReference>
<dbReference type="OrthoDB" id="9801725at2"/>
<dbReference type="SUPFAM" id="SSF111038">
    <property type="entry name" value="YjbQ-like"/>
    <property type="match status" value="1"/>
</dbReference>
<comment type="caution">
    <text evidence="2">The sequence shown here is derived from an EMBL/GenBank/DDBJ whole genome shotgun (WGS) entry which is preliminary data.</text>
</comment>
<dbReference type="PIRSF" id="PIRSF004681">
    <property type="entry name" value="UCP004681"/>
    <property type="match status" value="1"/>
</dbReference>
<proteinExistence type="inferred from homology"/>
<reference evidence="3" key="1">
    <citation type="submission" date="2018-09" db="EMBL/GenBank/DDBJ databases">
        <authorList>
            <person name="Livingstone P.G."/>
            <person name="Whitworth D.E."/>
        </authorList>
    </citation>
    <scope>NUCLEOTIDE SEQUENCE [LARGE SCALE GENOMIC DNA]</scope>
    <source>
        <strain evidence="3">CA054A</strain>
    </source>
</reference>
<gene>
    <name evidence="2" type="ORF">D7V88_11510</name>
</gene>
<dbReference type="Pfam" id="PF01894">
    <property type="entry name" value="YjbQ"/>
    <property type="match status" value="1"/>
</dbReference>
<dbReference type="PANTHER" id="PTHR30615">
    <property type="entry name" value="UNCHARACTERIZED PROTEIN YJBQ-RELATED"/>
    <property type="match status" value="1"/>
</dbReference>
<keyword evidence="3" id="KW-1185">Reference proteome</keyword>
<dbReference type="RefSeq" id="WP_120540673.1">
    <property type="nucleotide sequence ID" value="NZ_RAVZ01000060.1"/>
</dbReference>
<dbReference type="Proteomes" id="UP000268094">
    <property type="component" value="Unassembled WGS sequence"/>
</dbReference>
<dbReference type="InterPro" id="IPR001602">
    <property type="entry name" value="UPF0047_YjbQ-like"/>
</dbReference>
<evidence type="ECO:0000313" key="3">
    <source>
        <dbReference type="Proteomes" id="UP000268094"/>
    </source>
</evidence>
<name>A0A3A8JKW3_9BACT</name>
<organism evidence="2 3">
    <name type="scientific">Corallococcus terminator</name>
    <dbReference type="NCBI Taxonomy" id="2316733"/>
    <lineage>
        <taxon>Bacteria</taxon>
        <taxon>Pseudomonadati</taxon>
        <taxon>Myxococcota</taxon>
        <taxon>Myxococcia</taxon>
        <taxon>Myxococcales</taxon>
        <taxon>Cystobacterineae</taxon>
        <taxon>Myxococcaceae</taxon>
        <taxon>Corallococcus</taxon>
    </lineage>
</organism>
<dbReference type="AlphaFoldDB" id="A0A3A8JKW3"/>
<dbReference type="Gene3D" id="2.60.120.460">
    <property type="entry name" value="YjbQ-like"/>
    <property type="match status" value="1"/>
</dbReference>
<dbReference type="InterPro" id="IPR035917">
    <property type="entry name" value="YjbQ-like_sf"/>
</dbReference>